<protein>
    <submittedName>
        <fullName evidence="3">Class I SAM-dependent methyltransferase</fullName>
    </submittedName>
</protein>
<organism evidence="3 4">
    <name type="scientific">Alkalisalibacterium limincola</name>
    <dbReference type="NCBI Taxonomy" id="2699169"/>
    <lineage>
        <taxon>Bacteria</taxon>
        <taxon>Pseudomonadati</taxon>
        <taxon>Pseudomonadota</taxon>
        <taxon>Gammaproteobacteria</taxon>
        <taxon>Lysobacterales</taxon>
        <taxon>Lysobacteraceae</taxon>
        <taxon>Alkalisalibacterium</taxon>
    </lineage>
</organism>
<keyword evidence="1" id="KW-0812">Transmembrane</keyword>
<evidence type="ECO:0000313" key="4">
    <source>
        <dbReference type="Proteomes" id="UP000321248"/>
    </source>
</evidence>
<gene>
    <name evidence="3" type="ORF">FU658_04320</name>
</gene>
<proteinExistence type="predicted"/>
<dbReference type="AlphaFoldDB" id="A0A5C8KZI1"/>
<dbReference type="Pfam" id="PF08241">
    <property type="entry name" value="Methyltransf_11"/>
    <property type="match status" value="1"/>
</dbReference>
<feature type="domain" description="Methyltransferase type 11" evidence="2">
    <location>
        <begin position="43"/>
        <end position="129"/>
    </location>
</feature>
<dbReference type="GO" id="GO:0032259">
    <property type="term" value="P:methylation"/>
    <property type="evidence" value="ECO:0007669"/>
    <property type="project" value="UniProtKB-KW"/>
</dbReference>
<dbReference type="InterPro" id="IPR013216">
    <property type="entry name" value="Methyltransf_11"/>
</dbReference>
<sequence length="252" mass="28094">MPSPRMRFLAKMLRSTPLHPQWLIRRERLVFEKELRELSGLTLDVGCGDRWLASHLPRNCQYVGVDYPATGKTLYNSKPEIYADASLLPFPDETFDCLLMFEVLEHFRKPGAALAEAARVLARRGTLVLSVPFIYPLHDEPYDFQRFTIHGLVRDLDEAGFTDVSMSRRLNAIETAALTGAIALASSVVIALKQRSPTLVLAPALLLSIPVLNLLGRIFGILMPDWPALTNGYVIRASRKHLGSQDRGGDNG</sequence>
<dbReference type="OrthoDB" id="323463at2"/>
<dbReference type="Gene3D" id="3.40.50.150">
    <property type="entry name" value="Vaccinia Virus protein VP39"/>
    <property type="match status" value="1"/>
</dbReference>
<evidence type="ECO:0000259" key="2">
    <source>
        <dbReference type="Pfam" id="PF08241"/>
    </source>
</evidence>
<keyword evidence="4" id="KW-1185">Reference proteome</keyword>
<dbReference type="EMBL" id="VRTS01000002">
    <property type="protein sequence ID" value="TXK65027.1"/>
    <property type="molecule type" value="Genomic_DNA"/>
</dbReference>
<evidence type="ECO:0000256" key="1">
    <source>
        <dbReference type="SAM" id="Phobius"/>
    </source>
</evidence>
<keyword evidence="3" id="KW-0808">Transferase</keyword>
<feature type="transmembrane region" description="Helical" evidence="1">
    <location>
        <begin position="198"/>
        <end position="216"/>
    </location>
</feature>
<reference evidence="3 4" key="1">
    <citation type="submission" date="2019-08" db="EMBL/GenBank/DDBJ databases">
        <authorList>
            <person name="Karlyshev A.V."/>
        </authorList>
    </citation>
    <scope>NUCLEOTIDE SEQUENCE [LARGE SCALE GENOMIC DNA]</scope>
    <source>
        <strain evidence="3 4">Alg18-2.2</strain>
    </source>
</reference>
<feature type="transmembrane region" description="Helical" evidence="1">
    <location>
        <begin position="175"/>
        <end position="192"/>
    </location>
</feature>
<dbReference type="SUPFAM" id="SSF53335">
    <property type="entry name" value="S-adenosyl-L-methionine-dependent methyltransferases"/>
    <property type="match status" value="1"/>
</dbReference>
<keyword evidence="3" id="KW-0489">Methyltransferase</keyword>
<accession>A0A5C8KZI1</accession>
<keyword evidence="1" id="KW-1133">Transmembrane helix</keyword>
<name>A0A5C8KZI1_9GAMM</name>
<keyword evidence="1" id="KW-0472">Membrane</keyword>
<comment type="caution">
    <text evidence="3">The sequence shown here is derived from an EMBL/GenBank/DDBJ whole genome shotgun (WGS) entry which is preliminary data.</text>
</comment>
<dbReference type="CDD" id="cd02440">
    <property type="entry name" value="AdoMet_MTases"/>
    <property type="match status" value="1"/>
</dbReference>
<dbReference type="GO" id="GO:0008757">
    <property type="term" value="F:S-adenosylmethionine-dependent methyltransferase activity"/>
    <property type="evidence" value="ECO:0007669"/>
    <property type="project" value="InterPro"/>
</dbReference>
<dbReference type="Proteomes" id="UP000321248">
    <property type="component" value="Unassembled WGS sequence"/>
</dbReference>
<evidence type="ECO:0000313" key="3">
    <source>
        <dbReference type="EMBL" id="TXK65027.1"/>
    </source>
</evidence>
<dbReference type="InterPro" id="IPR029063">
    <property type="entry name" value="SAM-dependent_MTases_sf"/>
</dbReference>